<dbReference type="OrthoDB" id="8904026at2"/>
<organism evidence="1 2">
    <name type="scientific">Pseudothauera rhizosphaerae</name>
    <dbReference type="NCBI Taxonomy" id="2565932"/>
    <lineage>
        <taxon>Bacteria</taxon>
        <taxon>Pseudomonadati</taxon>
        <taxon>Pseudomonadota</taxon>
        <taxon>Betaproteobacteria</taxon>
        <taxon>Rhodocyclales</taxon>
        <taxon>Zoogloeaceae</taxon>
        <taxon>Pseudothauera</taxon>
    </lineage>
</organism>
<protein>
    <submittedName>
        <fullName evidence="1">Uncharacterized protein</fullName>
    </submittedName>
</protein>
<dbReference type="EMBL" id="SSOD01000018">
    <property type="protein sequence ID" value="THF57257.1"/>
    <property type="molecule type" value="Genomic_DNA"/>
</dbReference>
<reference evidence="1 2" key="1">
    <citation type="submission" date="2019-04" db="EMBL/GenBank/DDBJ databases">
        <title>Azoarcus rhizosphaerae sp. nov. isolated from rhizosphere of Ficus religiosa.</title>
        <authorList>
            <person name="Lin S.-Y."/>
            <person name="Hameed A."/>
            <person name="Hsu Y.-H."/>
            <person name="Young C.-C."/>
        </authorList>
    </citation>
    <scope>NUCLEOTIDE SEQUENCE [LARGE SCALE GENOMIC DNA]</scope>
    <source>
        <strain evidence="1 2">CC-YHH848</strain>
    </source>
</reference>
<sequence>MIRLDGTHSIPLDAFRKVEGQEGKVDIVQGNDGQPQVIATGRSSTGREVQWLRPGSEDVHTSQVVERFLESVSEEFGPRITSSIARELGLERTSGGLDTRTVERAVHMAETEREVFSGINFFLELHCSAEARTPAFRAACTELGINPDTLGRDTLKSLDQRFHAALAEASSSNNEPLPPEQGERLLRQVLDGWVRDGRPAGGSGQ</sequence>
<evidence type="ECO:0000313" key="1">
    <source>
        <dbReference type="EMBL" id="THF57257.1"/>
    </source>
</evidence>
<dbReference type="Proteomes" id="UP000307956">
    <property type="component" value="Unassembled WGS sequence"/>
</dbReference>
<dbReference type="AlphaFoldDB" id="A0A4S4AE09"/>
<name>A0A4S4AE09_9RHOO</name>
<comment type="caution">
    <text evidence="1">The sequence shown here is derived from an EMBL/GenBank/DDBJ whole genome shotgun (WGS) entry which is preliminary data.</text>
</comment>
<proteinExistence type="predicted"/>
<dbReference type="RefSeq" id="WP_136386462.1">
    <property type="nucleotide sequence ID" value="NZ_SSOD01000018.1"/>
</dbReference>
<evidence type="ECO:0000313" key="2">
    <source>
        <dbReference type="Proteomes" id="UP000307956"/>
    </source>
</evidence>
<gene>
    <name evidence="1" type="ORF">E6O51_18345</name>
</gene>
<keyword evidence="2" id="KW-1185">Reference proteome</keyword>
<accession>A0A4S4AE09</accession>